<evidence type="ECO:0000256" key="3">
    <source>
        <dbReference type="SAM" id="SignalP"/>
    </source>
</evidence>
<keyword evidence="2" id="KW-1133">Transmembrane helix</keyword>
<dbReference type="OrthoDB" id="6380108at2759"/>
<dbReference type="Proteomes" id="UP000504635">
    <property type="component" value="Unplaced"/>
</dbReference>
<feature type="chain" id="PRO_5026703880" evidence="3">
    <location>
        <begin position="22"/>
        <end position="342"/>
    </location>
</feature>
<sequence length="342" mass="39377">MLARDIFCSLIYLWLVQLVNCDETNQHYLQNAIRTLKNLKTTRNIRRIDKHLTNEYNGGLSRSHQVSDEVPPLTLTKGELAALYQEAVRKGETLKLDTGDHEYIHAAVHHLDSEESIKEPFYHEESAEIPTEDSGYYYYYYPLKSFFDKLTHPTDASTTYHKYLHPHKELTTYKPPFTYHSHHHQHNITINQETSAMKKEKKPLEPLFMAISGFVGMAVMALVSMVLVPKFGMKGNQKPKNGNEKLDDLTKLAIRAIEGHCAERFACELTKTARSFSIEDNRFYKLLKRIAPGTFGRYMSNSEKYANKHLKCTAIPCAKKKPPLSKKTTASQKKKTNSNKRH</sequence>
<dbReference type="RefSeq" id="XP_030756077.1">
    <property type="nucleotide sequence ID" value="XM_030900217.1"/>
</dbReference>
<feature type="region of interest" description="Disordered" evidence="1">
    <location>
        <begin position="318"/>
        <end position="342"/>
    </location>
</feature>
<feature type="transmembrane region" description="Helical" evidence="2">
    <location>
        <begin position="207"/>
        <end position="228"/>
    </location>
</feature>
<protein>
    <submittedName>
        <fullName evidence="5">Uncharacterized protein LOC115882272 isoform X1</fullName>
    </submittedName>
</protein>
<evidence type="ECO:0000256" key="1">
    <source>
        <dbReference type="SAM" id="MobiDB-lite"/>
    </source>
</evidence>
<evidence type="ECO:0000256" key="2">
    <source>
        <dbReference type="SAM" id="Phobius"/>
    </source>
</evidence>
<keyword evidence="2" id="KW-0812">Transmembrane</keyword>
<keyword evidence="3" id="KW-0732">Signal</keyword>
<dbReference type="KEGG" id="soy:115882272"/>
<gene>
    <name evidence="5" type="primary">LOC115882272</name>
</gene>
<dbReference type="AlphaFoldDB" id="A0A6J2XX82"/>
<evidence type="ECO:0000313" key="4">
    <source>
        <dbReference type="Proteomes" id="UP000504635"/>
    </source>
</evidence>
<organism evidence="4 5">
    <name type="scientific">Sitophilus oryzae</name>
    <name type="common">Rice weevil</name>
    <name type="synonym">Curculio oryzae</name>
    <dbReference type="NCBI Taxonomy" id="7048"/>
    <lineage>
        <taxon>Eukaryota</taxon>
        <taxon>Metazoa</taxon>
        <taxon>Ecdysozoa</taxon>
        <taxon>Arthropoda</taxon>
        <taxon>Hexapoda</taxon>
        <taxon>Insecta</taxon>
        <taxon>Pterygota</taxon>
        <taxon>Neoptera</taxon>
        <taxon>Endopterygota</taxon>
        <taxon>Coleoptera</taxon>
        <taxon>Polyphaga</taxon>
        <taxon>Cucujiformia</taxon>
        <taxon>Curculionidae</taxon>
        <taxon>Dryophthorinae</taxon>
        <taxon>Sitophilus</taxon>
    </lineage>
</organism>
<proteinExistence type="predicted"/>
<dbReference type="InParanoid" id="A0A6J2XX82"/>
<accession>A0A6J2XX82</accession>
<feature type="signal peptide" evidence="3">
    <location>
        <begin position="1"/>
        <end position="21"/>
    </location>
</feature>
<keyword evidence="2" id="KW-0472">Membrane</keyword>
<keyword evidence="4" id="KW-1185">Reference proteome</keyword>
<evidence type="ECO:0000313" key="5">
    <source>
        <dbReference type="RefSeq" id="XP_030756077.1"/>
    </source>
</evidence>
<name>A0A6J2XX82_SITOR</name>
<feature type="compositionally biased region" description="Basic residues" evidence="1">
    <location>
        <begin position="332"/>
        <end position="342"/>
    </location>
</feature>
<reference evidence="5" key="1">
    <citation type="submission" date="2025-08" db="UniProtKB">
        <authorList>
            <consortium name="RefSeq"/>
        </authorList>
    </citation>
    <scope>IDENTIFICATION</scope>
    <source>
        <tissue evidence="5">Gonads</tissue>
    </source>
</reference>
<dbReference type="GeneID" id="115882272"/>